<accession>A0A0A9GJ65</accession>
<dbReference type="SMART" id="SM00336">
    <property type="entry name" value="BBOX"/>
    <property type="match status" value="2"/>
</dbReference>
<organism evidence="12">
    <name type="scientific">Arundo donax</name>
    <name type="common">Giant reed</name>
    <name type="synonym">Donax arundinaceus</name>
    <dbReference type="NCBI Taxonomy" id="35708"/>
    <lineage>
        <taxon>Eukaryota</taxon>
        <taxon>Viridiplantae</taxon>
        <taxon>Streptophyta</taxon>
        <taxon>Embryophyta</taxon>
        <taxon>Tracheophyta</taxon>
        <taxon>Spermatophyta</taxon>
        <taxon>Magnoliopsida</taxon>
        <taxon>Liliopsida</taxon>
        <taxon>Poales</taxon>
        <taxon>Poaceae</taxon>
        <taxon>PACMAD clade</taxon>
        <taxon>Arundinoideae</taxon>
        <taxon>Arundineae</taxon>
        <taxon>Arundo</taxon>
    </lineage>
</organism>
<evidence type="ECO:0000259" key="11">
    <source>
        <dbReference type="PROSITE" id="PS50119"/>
    </source>
</evidence>
<keyword evidence="2" id="KW-0479">Metal-binding</keyword>
<dbReference type="Gene3D" id="3.30.160.60">
    <property type="entry name" value="Classic Zinc Finger"/>
    <property type="match status" value="1"/>
</dbReference>
<keyword evidence="7" id="KW-0804">Transcription</keyword>
<dbReference type="PANTHER" id="PTHR31832:SF68">
    <property type="entry name" value="B-BOX ZINC FINGER PROTEIN 22"/>
    <property type="match status" value="1"/>
</dbReference>
<evidence type="ECO:0000256" key="2">
    <source>
        <dbReference type="ARBA" id="ARBA00022723"/>
    </source>
</evidence>
<dbReference type="EMBL" id="GBRH01175320">
    <property type="protein sequence ID" value="JAE22576.1"/>
    <property type="molecule type" value="Transcribed_RNA"/>
</dbReference>
<reference evidence="12" key="1">
    <citation type="submission" date="2014-09" db="EMBL/GenBank/DDBJ databases">
        <authorList>
            <person name="Magalhaes I.L.F."/>
            <person name="Oliveira U."/>
            <person name="Santos F.R."/>
            <person name="Vidigal T.H.D.A."/>
            <person name="Brescovit A.D."/>
            <person name="Santos A.J."/>
        </authorList>
    </citation>
    <scope>NUCLEOTIDE SEQUENCE</scope>
    <source>
        <tissue evidence="12">Shoot tissue taken approximately 20 cm above the soil surface</tissue>
    </source>
</reference>
<dbReference type="InterPro" id="IPR051979">
    <property type="entry name" value="B-box_zinc_finger"/>
</dbReference>
<evidence type="ECO:0000256" key="10">
    <source>
        <dbReference type="SAM" id="MobiDB-lite"/>
    </source>
</evidence>
<dbReference type="GO" id="GO:0005634">
    <property type="term" value="C:nucleus"/>
    <property type="evidence" value="ECO:0007669"/>
    <property type="project" value="UniProtKB-SubCell"/>
</dbReference>
<dbReference type="AlphaFoldDB" id="A0A0A9GJ65"/>
<comment type="subcellular location">
    <subcellularLocation>
        <location evidence="1">Nucleus</location>
    </subcellularLocation>
</comment>
<dbReference type="PANTHER" id="PTHR31832">
    <property type="entry name" value="B-BOX ZINC FINGER PROTEIN 22"/>
    <property type="match status" value="1"/>
</dbReference>
<dbReference type="InterPro" id="IPR049808">
    <property type="entry name" value="CONSTANS-like_Bbox1"/>
</dbReference>
<evidence type="ECO:0000256" key="4">
    <source>
        <dbReference type="ARBA" id="ARBA00022771"/>
    </source>
</evidence>
<keyword evidence="4 9" id="KW-0863">Zinc-finger</keyword>
<evidence type="ECO:0000256" key="6">
    <source>
        <dbReference type="ARBA" id="ARBA00023015"/>
    </source>
</evidence>
<evidence type="ECO:0000256" key="9">
    <source>
        <dbReference type="PROSITE-ProRule" id="PRU00024"/>
    </source>
</evidence>
<evidence type="ECO:0000256" key="8">
    <source>
        <dbReference type="ARBA" id="ARBA00023242"/>
    </source>
</evidence>
<keyword evidence="5" id="KW-0862">Zinc</keyword>
<reference evidence="12" key="2">
    <citation type="journal article" date="2015" name="Data Brief">
        <title>Shoot transcriptome of the giant reed, Arundo donax.</title>
        <authorList>
            <person name="Barrero R.A."/>
            <person name="Guerrero F.D."/>
            <person name="Moolhuijzen P."/>
            <person name="Goolsby J.A."/>
            <person name="Tidwell J."/>
            <person name="Bellgard S.E."/>
            <person name="Bellgard M.I."/>
        </authorList>
    </citation>
    <scope>NUCLEOTIDE SEQUENCE</scope>
    <source>
        <tissue evidence="12">Shoot tissue taken approximately 20 cm above the soil surface</tissue>
    </source>
</reference>
<dbReference type="CDD" id="cd19821">
    <property type="entry name" value="Bbox1_BBX-like"/>
    <property type="match status" value="2"/>
</dbReference>
<dbReference type="FunFam" id="3.30.160.60:FF:000589">
    <property type="entry name" value="B-box zinc finger protein 22"/>
    <property type="match status" value="1"/>
</dbReference>
<name>A0A0A9GJ65_ARUDO</name>
<evidence type="ECO:0000256" key="5">
    <source>
        <dbReference type="ARBA" id="ARBA00022833"/>
    </source>
</evidence>
<dbReference type="Pfam" id="PF00643">
    <property type="entry name" value="zf-B_box"/>
    <property type="match status" value="2"/>
</dbReference>
<evidence type="ECO:0000256" key="7">
    <source>
        <dbReference type="ARBA" id="ARBA00023163"/>
    </source>
</evidence>
<proteinExistence type="predicted"/>
<feature type="region of interest" description="Disordered" evidence="10">
    <location>
        <begin position="155"/>
        <end position="175"/>
    </location>
</feature>
<dbReference type="GO" id="GO:0006355">
    <property type="term" value="P:regulation of DNA-templated transcription"/>
    <property type="evidence" value="ECO:0007669"/>
    <property type="project" value="TreeGrafter"/>
</dbReference>
<evidence type="ECO:0000256" key="3">
    <source>
        <dbReference type="ARBA" id="ARBA00022737"/>
    </source>
</evidence>
<dbReference type="InterPro" id="IPR000315">
    <property type="entry name" value="Znf_B-box"/>
</dbReference>
<dbReference type="GO" id="GO:0009640">
    <property type="term" value="P:photomorphogenesis"/>
    <property type="evidence" value="ECO:0007669"/>
    <property type="project" value="TreeGrafter"/>
</dbReference>
<keyword evidence="3" id="KW-0677">Repeat</keyword>
<sequence length="375" mass="40382">MKIQCNECGAAEARVLCCADEAALCASCDEEVHAANKLAGKHQRVPLLSDADASARAAAAPAVPKCDICQEASGYFFCLEDRALLCRDCDVAIHTVNSFVSVHQRFLLTGVQVGLDPADPVPPIADKHVNAGGGSVYQPKHPAKRNSTVLFSGEGGASVPSQNANNGDYSRQNSVPTVRPGVVDWTMHNGAIRSAEPPPEYLSEECPTFMRSSQTTAAFSDQINEDNDRSYSLPFSGGNGSDSLPDWPVDEFFSNSEYSPNFGFAEHSSSKGDNAKLGSVGGSPQCHLAEGFIAEELLGQVPGFNGGEYLGRVPEILFTVPEVPSPPTALGLYWHENSRYPIYDSTMFVPEILSFESSQNNFAVPGGFKRRRRHF</sequence>
<keyword evidence="8" id="KW-0539">Nucleus</keyword>
<keyword evidence="6" id="KW-0805">Transcription regulation</keyword>
<evidence type="ECO:0000313" key="12">
    <source>
        <dbReference type="EMBL" id="JAE22576.1"/>
    </source>
</evidence>
<protein>
    <recommendedName>
        <fullName evidence="11">B box-type domain-containing protein</fullName>
    </recommendedName>
</protein>
<evidence type="ECO:0000256" key="1">
    <source>
        <dbReference type="ARBA" id="ARBA00004123"/>
    </source>
</evidence>
<dbReference type="GO" id="GO:0008270">
    <property type="term" value="F:zinc ion binding"/>
    <property type="evidence" value="ECO:0007669"/>
    <property type="project" value="UniProtKB-KW"/>
</dbReference>
<feature type="domain" description="B box-type" evidence="11">
    <location>
        <begin position="1"/>
        <end position="47"/>
    </location>
</feature>
<dbReference type="PROSITE" id="PS50119">
    <property type="entry name" value="ZF_BBOX"/>
    <property type="match status" value="2"/>
</dbReference>
<feature type="compositionally biased region" description="Polar residues" evidence="10">
    <location>
        <begin position="159"/>
        <end position="175"/>
    </location>
</feature>
<feature type="domain" description="B box-type" evidence="11">
    <location>
        <begin position="66"/>
        <end position="108"/>
    </location>
</feature>